<dbReference type="Pfam" id="PF00032">
    <property type="entry name" value="Cytochrom_B_C"/>
    <property type="match status" value="1"/>
</dbReference>
<comment type="caution">
    <text evidence="12">The sequence shown here is derived from an EMBL/GenBank/DDBJ whole genome shotgun (WGS) entry which is preliminary data.</text>
</comment>
<evidence type="ECO:0000256" key="8">
    <source>
        <dbReference type="ARBA" id="ARBA00023004"/>
    </source>
</evidence>
<keyword evidence="2" id="KW-0813">Transport</keyword>
<accession>A0A369XMV8</accession>
<keyword evidence="5" id="KW-0479">Metal-binding</keyword>
<keyword evidence="6" id="KW-0249">Electron transport</keyword>
<evidence type="ECO:0000259" key="11">
    <source>
        <dbReference type="PROSITE" id="PS51003"/>
    </source>
</evidence>
<proteinExistence type="predicted"/>
<comment type="subcellular location">
    <subcellularLocation>
        <location evidence="1">Membrane</location>
        <topology evidence="1">Multi-pass membrane protein</topology>
    </subcellularLocation>
</comment>
<evidence type="ECO:0000256" key="5">
    <source>
        <dbReference type="ARBA" id="ARBA00022723"/>
    </source>
</evidence>
<dbReference type="InterPro" id="IPR036150">
    <property type="entry name" value="Cyt_b/b6_C_sf"/>
</dbReference>
<keyword evidence="3" id="KW-0349">Heme</keyword>
<dbReference type="InterPro" id="IPR027387">
    <property type="entry name" value="Cytb/b6-like_sf"/>
</dbReference>
<keyword evidence="4 10" id="KW-0812">Transmembrane</keyword>
<name>A0A369XMV8_9PROT</name>
<evidence type="ECO:0000313" key="13">
    <source>
        <dbReference type="Proteomes" id="UP000253831"/>
    </source>
</evidence>
<evidence type="ECO:0000256" key="4">
    <source>
        <dbReference type="ARBA" id="ARBA00022692"/>
    </source>
</evidence>
<dbReference type="SUPFAM" id="SSF81648">
    <property type="entry name" value="a domain/subunit of cytochrome bc1 complex (Ubiquinol-cytochrome c reductase)"/>
    <property type="match status" value="1"/>
</dbReference>
<evidence type="ECO:0000256" key="10">
    <source>
        <dbReference type="SAM" id="Phobius"/>
    </source>
</evidence>
<dbReference type="GO" id="GO:0016491">
    <property type="term" value="F:oxidoreductase activity"/>
    <property type="evidence" value="ECO:0007669"/>
    <property type="project" value="InterPro"/>
</dbReference>
<evidence type="ECO:0000256" key="1">
    <source>
        <dbReference type="ARBA" id="ARBA00004141"/>
    </source>
</evidence>
<organism evidence="12 13">
    <name type="scientific">Candidatus Accumulibacter meliphilus</name>
    <dbReference type="NCBI Taxonomy" id="2211374"/>
    <lineage>
        <taxon>Bacteria</taxon>
        <taxon>Pseudomonadati</taxon>
        <taxon>Pseudomonadota</taxon>
        <taxon>Betaproteobacteria</taxon>
        <taxon>Candidatus Accumulibacter</taxon>
    </lineage>
</organism>
<evidence type="ECO:0000256" key="7">
    <source>
        <dbReference type="ARBA" id="ARBA00022989"/>
    </source>
</evidence>
<evidence type="ECO:0000313" key="12">
    <source>
        <dbReference type="EMBL" id="RDE50122.1"/>
    </source>
</evidence>
<protein>
    <submittedName>
        <fullName evidence="12">Cytochrome b</fullName>
    </submittedName>
</protein>
<feature type="transmembrane region" description="Helical" evidence="10">
    <location>
        <begin position="7"/>
        <end position="26"/>
    </location>
</feature>
<feature type="domain" description="Cytochrome b/b6 C-terminal region profile" evidence="11">
    <location>
        <begin position="1"/>
        <end position="72"/>
    </location>
</feature>
<dbReference type="PROSITE" id="PS51003">
    <property type="entry name" value="CYTB_CTER"/>
    <property type="match status" value="1"/>
</dbReference>
<evidence type="ECO:0000256" key="3">
    <source>
        <dbReference type="ARBA" id="ARBA00022617"/>
    </source>
</evidence>
<evidence type="ECO:0000256" key="2">
    <source>
        <dbReference type="ARBA" id="ARBA00022448"/>
    </source>
</evidence>
<dbReference type="GO" id="GO:0046872">
    <property type="term" value="F:metal ion binding"/>
    <property type="evidence" value="ECO:0007669"/>
    <property type="project" value="UniProtKB-KW"/>
</dbReference>
<keyword evidence="7 10" id="KW-1133">Transmembrane helix</keyword>
<keyword evidence="9 10" id="KW-0472">Membrane</keyword>
<feature type="non-terminal residue" evidence="12">
    <location>
        <position position="1"/>
    </location>
</feature>
<feature type="transmembrane region" description="Helical" evidence="10">
    <location>
        <begin position="32"/>
        <end position="56"/>
    </location>
</feature>
<dbReference type="GO" id="GO:0009055">
    <property type="term" value="F:electron transfer activity"/>
    <property type="evidence" value="ECO:0007669"/>
    <property type="project" value="InterPro"/>
</dbReference>
<dbReference type="InterPro" id="IPR005798">
    <property type="entry name" value="Cyt_b/b6_C"/>
</dbReference>
<dbReference type="AlphaFoldDB" id="A0A369XMV8"/>
<sequence>IRYRGPIFKTLLTIFVISFFILGFLGTKAPSYAFFGVIPGAPVAQLLSLYYFLFFLTMPWWSKIDKYKPEPDRVTM</sequence>
<gene>
    <name evidence="12" type="ORF">DVS81_13255</name>
</gene>
<evidence type="ECO:0000256" key="9">
    <source>
        <dbReference type="ARBA" id="ARBA00023136"/>
    </source>
</evidence>
<reference evidence="12 13" key="1">
    <citation type="submission" date="2018-05" db="EMBL/GenBank/DDBJ databases">
        <title>Integrated omic analyses show evidence that a Ca. Accumulibacter phosphatis strain performs denitrification under micro-aerobic conditions.</title>
        <authorList>
            <person name="Camejo P.Y."/>
            <person name="Katherine M.D."/>
            <person name="Daniel N.R."/>
        </authorList>
    </citation>
    <scope>NUCLEOTIDE SEQUENCE [LARGE SCALE GENOMIC DNA]</scope>
    <source>
        <strain evidence="12">UW-LDO-IC</strain>
    </source>
</reference>
<dbReference type="Proteomes" id="UP000253831">
    <property type="component" value="Unassembled WGS sequence"/>
</dbReference>
<evidence type="ECO:0000256" key="6">
    <source>
        <dbReference type="ARBA" id="ARBA00022982"/>
    </source>
</evidence>
<dbReference type="EMBL" id="QPGA01000026">
    <property type="protein sequence ID" value="RDE50122.1"/>
    <property type="molecule type" value="Genomic_DNA"/>
</dbReference>
<keyword evidence="8" id="KW-0408">Iron</keyword>
<dbReference type="GO" id="GO:0016020">
    <property type="term" value="C:membrane"/>
    <property type="evidence" value="ECO:0007669"/>
    <property type="project" value="UniProtKB-SubCell"/>
</dbReference>
<dbReference type="Gene3D" id="1.20.810.10">
    <property type="entry name" value="Cytochrome Bc1 Complex, Chain C"/>
    <property type="match status" value="1"/>
</dbReference>